<dbReference type="Proteomes" id="UP000091918">
    <property type="component" value="Unassembled WGS sequence"/>
</dbReference>
<gene>
    <name evidence="2" type="ORF">ACJ72_04666</name>
</gene>
<reference evidence="2 3" key="1">
    <citation type="submission" date="2015-07" db="EMBL/GenBank/DDBJ databases">
        <title>Emmonsia species relationships and genome sequence.</title>
        <authorList>
            <person name="Cuomo C.A."/>
            <person name="Schwartz I.S."/>
            <person name="Kenyon C."/>
            <person name="de Hoog G.S."/>
            <person name="Govender N.P."/>
            <person name="Botha A."/>
            <person name="Moreno L."/>
            <person name="de Vries M."/>
            <person name="Munoz J.F."/>
            <person name="Stielow J.B."/>
        </authorList>
    </citation>
    <scope>NUCLEOTIDE SEQUENCE [LARGE SCALE GENOMIC DNA]</scope>
    <source>
        <strain evidence="2 3">CBS 136260</strain>
    </source>
</reference>
<accession>A0A1B7NW52</accession>
<keyword evidence="1" id="KW-1133">Transmembrane helix</keyword>
<feature type="transmembrane region" description="Helical" evidence="1">
    <location>
        <begin position="14"/>
        <end position="37"/>
    </location>
</feature>
<organism evidence="2 3">
    <name type="scientific">Emergomyces africanus</name>
    <dbReference type="NCBI Taxonomy" id="1955775"/>
    <lineage>
        <taxon>Eukaryota</taxon>
        <taxon>Fungi</taxon>
        <taxon>Dikarya</taxon>
        <taxon>Ascomycota</taxon>
        <taxon>Pezizomycotina</taxon>
        <taxon>Eurotiomycetes</taxon>
        <taxon>Eurotiomycetidae</taxon>
        <taxon>Onygenales</taxon>
        <taxon>Ajellomycetaceae</taxon>
        <taxon>Emergomyces</taxon>
    </lineage>
</organism>
<keyword evidence="1" id="KW-0472">Membrane</keyword>
<protein>
    <submittedName>
        <fullName evidence="2">Uncharacterized protein</fullName>
    </submittedName>
</protein>
<proteinExistence type="predicted"/>
<sequence>MAQEKLDNFFTPEIIIAVKGTVSYFICRYIGACAIFYEEFKDMKVARVDSNYTPLRSAKGLAPELINCWSVCMLPFVTVLCKVRGGCRALCLGELVTVDFEDGRVPNAS</sequence>
<evidence type="ECO:0000313" key="2">
    <source>
        <dbReference type="EMBL" id="OAX80989.1"/>
    </source>
</evidence>
<evidence type="ECO:0000256" key="1">
    <source>
        <dbReference type="SAM" id="Phobius"/>
    </source>
</evidence>
<comment type="caution">
    <text evidence="2">The sequence shown here is derived from an EMBL/GenBank/DDBJ whole genome shotgun (WGS) entry which is preliminary data.</text>
</comment>
<name>A0A1B7NW52_9EURO</name>
<dbReference type="AlphaFoldDB" id="A0A1B7NW52"/>
<dbReference type="EMBL" id="LGUA01000571">
    <property type="protein sequence ID" value="OAX80989.1"/>
    <property type="molecule type" value="Genomic_DNA"/>
</dbReference>
<keyword evidence="1" id="KW-0812">Transmembrane</keyword>
<evidence type="ECO:0000313" key="3">
    <source>
        <dbReference type="Proteomes" id="UP000091918"/>
    </source>
</evidence>
<keyword evidence="3" id="KW-1185">Reference proteome</keyword>